<dbReference type="Gene3D" id="1.10.150.280">
    <property type="entry name" value="AF1531-like domain"/>
    <property type="match status" value="1"/>
</dbReference>
<organism evidence="2 3">
    <name type="scientific">Vibrio marisflavi CECT 7928</name>
    <dbReference type="NCBI Taxonomy" id="634439"/>
    <lineage>
        <taxon>Bacteria</taxon>
        <taxon>Pseudomonadati</taxon>
        <taxon>Pseudomonadota</taxon>
        <taxon>Gammaproteobacteria</taxon>
        <taxon>Vibrionales</taxon>
        <taxon>Vibrionaceae</taxon>
        <taxon>Vibrio</taxon>
    </lineage>
</organism>
<dbReference type="RefSeq" id="WP_237361423.1">
    <property type="nucleotide sequence ID" value="NZ_CAKLDM010000002.1"/>
</dbReference>
<dbReference type="InterPro" id="IPR004509">
    <property type="entry name" value="Competence_ComEA_HhH"/>
</dbReference>
<evidence type="ECO:0000313" key="2">
    <source>
        <dbReference type="EMBL" id="CAH0539393.1"/>
    </source>
</evidence>
<evidence type="ECO:0000313" key="3">
    <source>
        <dbReference type="Proteomes" id="UP000838748"/>
    </source>
</evidence>
<dbReference type="PANTHER" id="PTHR21180:SF32">
    <property type="entry name" value="ENDONUCLEASE_EXONUCLEASE_PHOSPHATASE FAMILY DOMAIN-CONTAINING PROTEIN 1"/>
    <property type="match status" value="1"/>
</dbReference>
<dbReference type="Proteomes" id="UP000838748">
    <property type="component" value="Unassembled WGS sequence"/>
</dbReference>
<dbReference type="InterPro" id="IPR051675">
    <property type="entry name" value="Endo/Exo/Phosphatase_dom_1"/>
</dbReference>
<dbReference type="PANTHER" id="PTHR21180">
    <property type="entry name" value="ENDONUCLEASE/EXONUCLEASE/PHOSPHATASE FAMILY DOMAIN-CONTAINING PROTEIN 1"/>
    <property type="match status" value="1"/>
</dbReference>
<proteinExistence type="predicted"/>
<sequence>MSIYKSIFLSVVLLISLPIQSFANEPASHYEGIEITVNINSAEADELAALLLGVGLKKAQAIVEYRSEFGEFQSIEELTKVKGIGNSIIRKNKDRILL</sequence>
<comment type="caution">
    <text evidence="2">The sequence shown here is derived from an EMBL/GenBank/DDBJ whole genome shotgun (WGS) entry which is preliminary data.</text>
</comment>
<gene>
    <name evidence="2" type="ORF">VMF7928_02111</name>
</gene>
<feature type="signal peptide" evidence="1">
    <location>
        <begin position="1"/>
        <end position="23"/>
    </location>
</feature>
<evidence type="ECO:0000256" key="1">
    <source>
        <dbReference type="SAM" id="SignalP"/>
    </source>
</evidence>
<dbReference type="EMBL" id="CAKLDM010000002">
    <property type="protein sequence ID" value="CAH0539393.1"/>
    <property type="molecule type" value="Genomic_DNA"/>
</dbReference>
<protein>
    <recommendedName>
        <fullName evidence="4">DNA uptake protein</fullName>
    </recommendedName>
</protein>
<keyword evidence="3" id="KW-1185">Reference proteome</keyword>
<evidence type="ECO:0008006" key="4">
    <source>
        <dbReference type="Google" id="ProtNLM"/>
    </source>
</evidence>
<dbReference type="Pfam" id="PF12836">
    <property type="entry name" value="HHH_3"/>
    <property type="match status" value="1"/>
</dbReference>
<reference evidence="2" key="1">
    <citation type="submission" date="2021-11" db="EMBL/GenBank/DDBJ databases">
        <authorList>
            <person name="Rodrigo-Torres L."/>
            <person name="Arahal R. D."/>
            <person name="Lucena T."/>
        </authorList>
    </citation>
    <scope>NUCLEOTIDE SEQUENCE</scope>
    <source>
        <strain evidence="2">CECT 7928</strain>
    </source>
</reference>
<dbReference type="SUPFAM" id="SSF47781">
    <property type="entry name" value="RuvA domain 2-like"/>
    <property type="match status" value="1"/>
</dbReference>
<keyword evidence="1" id="KW-0732">Signal</keyword>
<name>A0ABN8E6G5_9VIBR</name>
<dbReference type="NCBIfam" id="TIGR00426">
    <property type="entry name" value="competence protein ComEA helix-hairpin-helix repeat region"/>
    <property type="match status" value="1"/>
</dbReference>
<dbReference type="InterPro" id="IPR010994">
    <property type="entry name" value="RuvA_2-like"/>
</dbReference>
<feature type="chain" id="PRO_5046258997" description="DNA uptake protein" evidence="1">
    <location>
        <begin position="24"/>
        <end position="98"/>
    </location>
</feature>
<accession>A0ABN8E6G5</accession>